<dbReference type="GO" id="GO:0070651">
    <property type="term" value="P:nonfunctional rRNA decay"/>
    <property type="evidence" value="ECO:0007669"/>
    <property type="project" value="TreeGrafter"/>
</dbReference>
<name>A0A3N4LJ09_9PEZI</name>
<comment type="subcellular location">
    <subcellularLocation>
        <location evidence="2 10">Cytoplasm</location>
    </subcellularLocation>
</comment>
<accession>A0A3N4LJ09</accession>
<dbReference type="GO" id="GO:1990533">
    <property type="term" value="C:Dom34-Hbs1 complex"/>
    <property type="evidence" value="ECO:0007669"/>
    <property type="project" value="UniProtKB-ARBA"/>
</dbReference>
<dbReference type="SUPFAM" id="SSF159065">
    <property type="entry name" value="Dom34/Pelota N-terminal domain-like"/>
    <property type="match status" value="1"/>
</dbReference>
<proteinExistence type="inferred from homology"/>
<evidence type="ECO:0000256" key="5">
    <source>
        <dbReference type="ARBA" id="ARBA00022618"/>
    </source>
</evidence>
<evidence type="ECO:0000256" key="3">
    <source>
        <dbReference type="ARBA" id="ARBA00009504"/>
    </source>
</evidence>
<evidence type="ECO:0000256" key="1">
    <source>
        <dbReference type="ARBA" id="ARBA00001968"/>
    </source>
</evidence>
<dbReference type="SMART" id="SM01194">
    <property type="entry name" value="eRF1_1"/>
    <property type="match status" value="1"/>
</dbReference>
<dbReference type="Pfam" id="PF26356">
    <property type="entry name" value="Pelota_N"/>
    <property type="match status" value="1"/>
</dbReference>
<keyword evidence="4 10" id="KW-0963">Cytoplasm</keyword>
<dbReference type="GO" id="GO:0071025">
    <property type="term" value="P:RNA surveillance"/>
    <property type="evidence" value="ECO:0007669"/>
    <property type="project" value="InterPro"/>
</dbReference>
<dbReference type="PANTHER" id="PTHR10853:SF0">
    <property type="entry name" value="PROTEIN PELOTA HOMOLOG"/>
    <property type="match status" value="1"/>
</dbReference>
<evidence type="ECO:0000256" key="8">
    <source>
        <dbReference type="ARBA" id="ARBA00023254"/>
    </source>
</evidence>
<feature type="region of interest" description="Disordered" evidence="11">
    <location>
        <begin position="378"/>
        <end position="417"/>
    </location>
</feature>
<dbReference type="EMBL" id="ML121549">
    <property type="protein sequence ID" value="RPB22887.1"/>
    <property type="molecule type" value="Genomic_DNA"/>
</dbReference>
<feature type="compositionally biased region" description="Low complexity" evidence="11">
    <location>
        <begin position="400"/>
        <end position="417"/>
    </location>
</feature>
<keyword evidence="7" id="KW-0498">Mitosis</keyword>
<evidence type="ECO:0000256" key="7">
    <source>
        <dbReference type="ARBA" id="ARBA00022776"/>
    </source>
</evidence>
<dbReference type="InterPro" id="IPR005140">
    <property type="entry name" value="eRF1_Pelota-like_N"/>
</dbReference>
<reference evidence="13 14" key="1">
    <citation type="journal article" date="2018" name="Nat. Ecol. Evol.">
        <title>Pezizomycetes genomes reveal the molecular basis of ectomycorrhizal truffle lifestyle.</title>
        <authorList>
            <person name="Murat C."/>
            <person name="Payen T."/>
            <person name="Noel B."/>
            <person name="Kuo A."/>
            <person name="Morin E."/>
            <person name="Chen J."/>
            <person name="Kohler A."/>
            <person name="Krizsan K."/>
            <person name="Balestrini R."/>
            <person name="Da Silva C."/>
            <person name="Montanini B."/>
            <person name="Hainaut M."/>
            <person name="Levati E."/>
            <person name="Barry K.W."/>
            <person name="Belfiori B."/>
            <person name="Cichocki N."/>
            <person name="Clum A."/>
            <person name="Dockter R.B."/>
            <person name="Fauchery L."/>
            <person name="Guy J."/>
            <person name="Iotti M."/>
            <person name="Le Tacon F."/>
            <person name="Lindquist E.A."/>
            <person name="Lipzen A."/>
            <person name="Malagnac F."/>
            <person name="Mello A."/>
            <person name="Molinier V."/>
            <person name="Miyauchi S."/>
            <person name="Poulain J."/>
            <person name="Riccioni C."/>
            <person name="Rubini A."/>
            <person name="Sitrit Y."/>
            <person name="Splivallo R."/>
            <person name="Traeger S."/>
            <person name="Wang M."/>
            <person name="Zifcakova L."/>
            <person name="Wipf D."/>
            <person name="Zambonelli A."/>
            <person name="Paolocci F."/>
            <person name="Nowrousian M."/>
            <person name="Ottonello S."/>
            <person name="Baldrian P."/>
            <person name="Spatafora J.W."/>
            <person name="Henrissat B."/>
            <person name="Nagy L.G."/>
            <person name="Aury J.M."/>
            <person name="Wincker P."/>
            <person name="Grigoriev I.V."/>
            <person name="Bonfante P."/>
            <person name="Martin F.M."/>
        </authorList>
    </citation>
    <scope>NUCLEOTIDE SEQUENCE [LARGE SCALE GENOMIC DNA]</scope>
    <source>
        <strain evidence="13 14">ATCC MYA-4762</strain>
    </source>
</reference>
<evidence type="ECO:0000256" key="10">
    <source>
        <dbReference type="RuleBase" id="RU362019"/>
    </source>
</evidence>
<dbReference type="GO" id="GO:0006412">
    <property type="term" value="P:translation"/>
    <property type="evidence" value="ECO:0007669"/>
    <property type="project" value="UniProtKB-ARBA"/>
</dbReference>
<keyword evidence="8" id="KW-0469">Meiosis</keyword>
<dbReference type="InParanoid" id="A0A3N4LJ09"/>
<dbReference type="Proteomes" id="UP000267821">
    <property type="component" value="Unassembled WGS sequence"/>
</dbReference>
<comment type="cofactor">
    <cofactor evidence="1 10">
        <name>a divalent metal cation</name>
        <dbReference type="ChEBI" id="CHEBI:60240"/>
    </cofactor>
</comment>
<dbReference type="GO" id="GO:0046872">
    <property type="term" value="F:metal ion binding"/>
    <property type="evidence" value="ECO:0007669"/>
    <property type="project" value="UniProtKB-KW"/>
</dbReference>
<feature type="domain" description="eRF1/Pelota-like N-terminal" evidence="12">
    <location>
        <begin position="1"/>
        <end position="132"/>
    </location>
</feature>
<dbReference type="Gene3D" id="3.30.420.60">
    <property type="entry name" value="eRF1 domain 2"/>
    <property type="match status" value="1"/>
</dbReference>
<dbReference type="InterPro" id="IPR004405">
    <property type="entry name" value="TF_pelota"/>
</dbReference>
<dbReference type="InterPro" id="IPR005142">
    <property type="entry name" value="eRF1_3"/>
</dbReference>
<dbReference type="FunFam" id="3.30.420.60:FF:000004">
    <property type="entry name" value="Protein DOM34 homolog"/>
    <property type="match status" value="1"/>
</dbReference>
<feature type="compositionally biased region" description="Acidic residues" evidence="11">
    <location>
        <begin position="378"/>
        <end position="390"/>
    </location>
</feature>
<dbReference type="InterPro" id="IPR058547">
    <property type="entry name" value="Pelota_N"/>
</dbReference>
<gene>
    <name evidence="13" type="ORF">L211DRAFT_309217</name>
</gene>
<dbReference type="GO" id="GO:0070481">
    <property type="term" value="P:nuclear-transcribed mRNA catabolic process, non-stop decay"/>
    <property type="evidence" value="ECO:0007669"/>
    <property type="project" value="InterPro"/>
</dbReference>
<evidence type="ECO:0000256" key="9">
    <source>
        <dbReference type="ARBA" id="ARBA00023306"/>
    </source>
</evidence>
<dbReference type="NCBIfam" id="TIGR00111">
    <property type="entry name" value="pelota"/>
    <property type="match status" value="1"/>
</dbReference>
<organism evidence="13 14">
    <name type="scientific">Terfezia boudieri ATCC MYA-4762</name>
    <dbReference type="NCBI Taxonomy" id="1051890"/>
    <lineage>
        <taxon>Eukaryota</taxon>
        <taxon>Fungi</taxon>
        <taxon>Dikarya</taxon>
        <taxon>Ascomycota</taxon>
        <taxon>Pezizomycotina</taxon>
        <taxon>Pezizomycetes</taxon>
        <taxon>Pezizales</taxon>
        <taxon>Pezizaceae</taxon>
        <taxon>Terfezia</taxon>
    </lineage>
</organism>
<dbReference type="GO" id="GO:0070966">
    <property type="term" value="P:nuclear-transcribed mRNA catabolic process, no-go decay"/>
    <property type="evidence" value="ECO:0007669"/>
    <property type="project" value="InterPro"/>
</dbReference>
<dbReference type="InterPro" id="IPR029064">
    <property type="entry name" value="Ribosomal_eL30-like_sf"/>
</dbReference>
<dbReference type="InterPro" id="IPR005141">
    <property type="entry name" value="eRF1_2"/>
</dbReference>
<dbReference type="GO" id="GO:0032790">
    <property type="term" value="P:ribosome disassembly"/>
    <property type="evidence" value="ECO:0007669"/>
    <property type="project" value="TreeGrafter"/>
</dbReference>
<keyword evidence="6 10" id="KW-0479">Metal-binding</keyword>
<dbReference type="FunCoup" id="A0A3N4LJ09">
    <property type="interactions" value="539"/>
</dbReference>
<evidence type="ECO:0000313" key="14">
    <source>
        <dbReference type="Proteomes" id="UP000267821"/>
    </source>
</evidence>
<dbReference type="GO" id="GO:0005737">
    <property type="term" value="C:cytoplasm"/>
    <property type="evidence" value="ECO:0007669"/>
    <property type="project" value="UniProtKB-SubCell"/>
</dbReference>
<dbReference type="Pfam" id="PF03464">
    <property type="entry name" value="eRF1_2"/>
    <property type="match status" value="1"/>
</dbReference>
<sequence length="417" mass="46040">MKVIKNLVDRDGNGSITLFPEEPEDMWHTYNLLTLGDHLTASAIRKVSTESSTGSTSTHRVHTTLTTTITSIDFDPPSSTLHINGRVITENKHVKLGSYHTLDLELNRNFTITKPNGGWDSVAMQVIRDACDPAEKAEIGAVVMQEGLANVCLVTEYMTVLRQRVDVSLPRKRRGVAMVSFDKGMERFYEQVYQAILKHLPIESLKVVLLASPGFLADGLMKYIFAKATTAGNIPLLRSRPKFITAHTSSGHIHSLSELLASQEIQARLTNTRFLKESRAIDEFYAMMTTDEDRAWYGISEVEKAVGKGAVQTLLISNSLMRSQTVVERRRYVRMVEEVKGNGGEALVLSSVHESGRRLDGLGGVAAILGFPLLGLDEDENEEEAEEEEEGQRLEKEANGEGAVNGVNGTEVVKVKV</sequence>
<dbReference type="Gene3D" id="2.30.30.870">
    <property type="entry name" value="Pelota, domain A"/>
    <property type="match status" value="1"/>
</dbReference>
<dbReference type="Pfam" id="PF03465">
    <property type="entry name" value="eRF1_3"/>
    <property type="match status" value="1"/>
</dbReference>
<evidence type="ECO:0000259" key="12">
    <source>
        <dbReference type="SMART" id="SM01194"/>
    </source>
</evidence>
<dbReference type="Gene3D" id="3.30.1330.30">
    <property type="match status" value="1"/>
</dbReference>
<keyword evidence="9" id="KW-0131">Cell cycle</keyword>
<dbReference type="GO" id="GO:0051301">
    <property type="term" value="P:cell division"/>
    <property type="evidence" value="ECO:0007669"/>
    <property type="project" value="UniProtKB-KW"/>
</dbReference>
<evidence type="ECO:0000256" key="4">
    <source>
        <dbReference type="ARBA" id="ARBA00022490"/>
    </source>
</evidence>
<evidence type="ECO:0000256" key="6">
    <source>
        <dbReference type="ARBA" id="ARBA00022723"/>
    </source>
</evidence>
<dbReference type="FunFam" id="3.30.1330.30:FF:000008">
    <property type="entry name" value="Protein pelota homolog"/>
    <property type="match status" value="1"/>
</dbReference>
<dbReference type="PANTHER" id="PTHR10853">
    <property type="entry name" value="PELOTA"/>
    <property type="match status" value="1"/>
</dbReference>
<dbReference type="STRING" id="1051890.A0A3N4LJ09"/>
<keyword evidence="5" id="KW-0132">Cell division</keyword>
<evidence type="ECO:0000256" key="2">
    <source>
        <dbReference type="ARBA" id="ARBA00004496"/>
    </source>
</evidence>
<dbReference type="OrthoDB" id="10249111at2759"/>
<dbReference type="SUPFAM" id="SSF55315">
    <property type="entry name" value="L30e-like"/>
    <property type="match status" value="1"/>
</dbReference>
<dbReference type="AlphaFoldDB" id="A0A3N4LJ09"/>
<dbReference type="InterPro" id="IPR042226">
    <property type="entry name" value="eFR1_2_sf"/>
</dbReference>
<evidence type="ECO:0000256" key="11">
    <source>
        <dbReference type="SAM" id="MobiDB-lite"/>
    </source>
</evidence>
<comment type="function">
    <text evidence="10">Component of the Dom34-Hbs1 complex, a complex that recognizes stalled ribosomes and triggers the No-Go Decay (NGD) pathway (PubMed:20890290). In the Dom34-Hbs1 complex, dom34 recognizes ribosomes stalled at the 3' end of an mRNA and engages stalled ribosomes by destabilizing mRNA in the mRNA channel. Following ribosome-binding, the Dom34-Hbs1 complex promotes the disassembly of stalled ribosomes, followed by degradation of damaged mRNAs as part of the NGD pathway.</text>
</comment>
<evidence type="ECO:0000313" key="13">
    <source>
        <dbReference type="EMBL" id="RPB22887.1"/>
    </source>
</evidence>
<dbReference type="SUPFAM" id="SSF53137">
    <property type="entry name" value="Translational machinery components"/>
    <property type="match status" value="1"/>
</dbReference>
<comment type="similarity">
    <text evidence="3 10">Belongs to the eukaryotic release factor 1 family. Pelota subfamily.</text>
</comment>
<dbReference type="InterPro" id="IPR038069">
    <property type="entry name" value="Pelota/DOM34_N"/>
</dbReference>
<protein>
    <recommendedName>
        <fullName evidence="10">Protein DOM34 homolog</fullName>
    </recommendedName>
</protein>
<dbReference type="GO" id="GO:0051321">
    <property type="term" value="P:meiotic cell cycle"/>
    <property type="evidence" value="ECO:0007669"/>
    <property type="project" value="UniProtKB-KW"/>
</dbReference>
<keyword evidence="14" id="KW-1185">Reference proteome</keyword>
<dbReference type="FunFam" id="2.30.30.870:FF:000001">
    <property type="entry name" value="Protein pelota homolog"/>
    <property type="match status" value="1"/>
</dbReference>